<dbReference type="InterPro" id="IPR043502">
    <property type="entry name" value="DNA/RNA_pol_sf"/>
</dbReference>
<keyword evidence="2" id="KW-1185">Reference proteome</keyword>
<dbReference type="EMBL" id="MU001495">
    <property type="protein sequence ID" value="KAF2448605.1"/>
    <property type="molecule type" value="Genomic_DNA"/>
</dbReference>
<organism evidence="1 2">
    <name type="scientific">Karstenula rhodostoma CBS 690.94</name>
    <dbReference type="NCBI Taxonomy" id="1392251"/>
    <lineage>
        <taxon>Eukaryota</taxon>
        <taxon>Fungi</taxon>
        <taxon>Dikarya</taxon>
        <taxon>Ascomycota</taxon>
        <taxon>Pezizomycotina</taxon>
        <taxon>Dothideomycetes</taxon>
        <taxon>Pleosporomycetidae</taxon>
        <taxon>Pleosporales</taxon>
        <taxon>Massarineae</taxon>
        <taxon>Didymosphaeriaceae</taxon>
        <taxon>Karstenula</taxon>
    </lineage>
</organism>
<protein>
    <recommendedName>
        <fullName evidence="3">Reverse transcriptase domain-containing protein</fullName>
    </recommendedName>
</protein>
<proteinExistence type="predicted"/>
<gene>
    <name evidence="1" type="ORF">P171DRAFT_353228</name>
</gene>
<dbReference type="InterPro" id="IPR043128">
    <property type="entry name" value="Rev_trsase/Diguanyl_cyclase"/>
</dbReference>
<evidence type="ECO:0000313" key="1">
    <source>
        <dbReference type="EMBL" id="KAF2448605.1"/>
    </source>
</evidence>
<evidence type="ECO:0000313" key="2">
    <source>
        <dbReference type="Proteomes" id="UP000799764"/>
    </source>
</evidence>
<reference evidence="1" key="1">
    <citation type="journal article" date="2020" name="Stud. Mycol.">
        <title>101 Dothideomycetes genomes: a test case for predicting lifestyles and emergence of pathogens.</title>
        <authorList>
            <person name="Haridas S."/>
            <person name="Albert R."/>
            <person name="Binder M."/>
            <person name="Bloem J."/>
            <person name="Labutti K."/>
            <person name="Salamov A."/>
            <person name="Andreopoulos B."/>
            <person name="Baker S."/>
            <person name="Barry K."/>
            <person name="Bills G."/>
            <person name="Bluhm B."/>
            <person name="Cannon C."/>
            <person name="Castanera R."/>
            <person name="Culley D."/>
            <person name="Daum C."/>
            <person name="Ezra D."/>
            <person name="Gonzalez J."/>
            <person name="Henrissat B."/>
            <person name="Kuo A."/>
            <person name="Liang C."/>
            <person name="Lipzen A."/>
            <person name="Lutzoni F."/>
            <person name="Magnuson J."/>
            <person name="Mondo S."/>
            <person name="Nolan M."/>
            <person name="Ohm R."/>
            <person name="Pangilinan J."/>
            <person name="Park H.-J."/>
            <person name="Ramirez L."/>
            <person name="Alfaro M."/>
            <person name="Sun H."/>
            <person name="Tritt A."/>
            <person name="Yoshinaga Y."/>
            <person name="Zwiers L.-H."/>
            <person name="Turgeon B."/>
            <person name="Goodwin S."/>
            <person name="Spatafora J."/>
            <person name="Crous P."/>
            <person name="Grigoriev I."/>
        </authorList>
    </citation>
    <scope>NUCLEOTIDE SEQUENCE</scope>
    <source>
        <strain evidence="1">CBS 690.94</strain>
    </source>
</reference>
<comment type="caution">
    <text evidence="1">The sequence shown here is derived from an EMBL/GenBank/DDBJ whole genome shotgun (WGS) entry which is preliminary data.</text>
</comment>
<dbReference type="Proteomes" id="UP000799764">
    <property type="component" value="Unassembled WGS sequence"/>
</dbReference>
<feature type="non-terminal residue" evidence="1">
    <location>
        <position position="1"/>
    </location>
</feature>
<name>A0A9P4PQY0_9PLEO</name>
<dbReference type="AlphaFoldDB" id="A0A9P4PQY0"/>
<dbReference type="Gene3D" id="3.30.70.270">
    <property type="match status" value="1"/>
</dbReference>
<accession>A0A9P4PQY0</accession>
<dbReference type="SUPFAM" id="SSF56672">
    <property type="entry name" value="DNA/RNA polymerases"/>
    <property type="match status" value="1"/>
</dbReference>
<sequence length="51" mass="6287">ILVGLVNISYIIYLDNILIFLDNKKDYKRYIKKVLKYLYKVKLFINLKKYK</sequence>
<evidence type="ECO:0008006" key="3">
    <source>
        <dbReference type="Google" id="ProtNLM"/>
    </source>
</evidence>